<feature type="domain" description="CheW-like" evidence="9">
    <location>
        <begin position="635"/>
        <end position="771"/>
    </location>
</feature>
<gene>
    <name evidence="11" type="ORF">C1280_04755</name>
</gene>
<dbReference type="GO" id="GO:0000155">
    <property type="term" value="F:phosphorelay sensor kinase activity"/>
    <property type="evidence" value="ECO:0007669"/>
    <property type="project" value="InterPro"/>
</dbReference>
<dbReference type="GO" id="GO:0006935">
    <property type="term" value="P:chemotaxis"/>
    <property type="evidence" value="ECO:0007669"/>
    <property type="project" value="InterPro"/>
</dbReference>
<dbReference type="PANTHER" id="PTHR43395">
    <property type="entry name" value="SENSOR HISTIDINE KINASE CHEA"/>
    <property type="match status" value="1"/>
</dbReference>
<dbReference type="InterPro" id="IPR003594">
    <property type="entry name" value="HATPase_dom"/>
</dbReference>
<evidence type="ECO:0000256" key="4">
    <source>
        <dbReference type="ARBA" id="ARBA00022679"/>
    </source>
</evidence>
<dbReference type="SUPFAM" id="SSF50341">
    <property type="entry name" value="CheW-like"/>
    <property type="match status" value="1"/>
</dbReference>
<dbReference type="Pfam" id="PF02895">
    <property type="entry name" value="H-kinase_dim"/>
    <property type="match status" value="1"/>
</dbReference>
<feature type="modified residue" description="Phosphohistidine" evidence="6">
    <location>
        <position position="187"/>
    </location>
</feature>
<evidence type="ECO:0000313" key="12">
    <source>
        <dbReference type="Proteomes" id="UP000245802"/>
    </source>
</evidence>
<proteinExistence type="predicted"/>
<dbReference type="SMART" id="SM01231">
    <property type="entry name" value="H-kinase_dim"/>
    <property type="match status" value="1"/>
</dbReference>
<dbReference type="InterPro" id="IPR004358">
    <property type="entry name" value="Sig_transdc_His_kin-like_C"/>
</dbReference>
<evidence type="ECO:0000256" key="3">
    <source>
        <dbReference type="ARBA" id="ARBA00022553"/>
    </source>
</evidence>
<sequence length="795" mass="81386">MTPVPDGNELLPLADPVEPVSGFAERVGALARNVLRLEDGTDPGAAAAAAGDARWLADALAGDAPSAARLAALLASVTGDVRDARVGCDPGLAEALLTASDALAGAPEDRDRALAALQDARARAPAPRPAVTSAGWPNPGGPVAADALAQFTAEALESLSEAEAALLDLETGTDPADAVRRLFRAVHSIKGTADYLGLAQIRALSHKLENVLELARSGGAALDAPAAELVLQGVDHLKAMVAALTPAGEVARDMNAFAAALDAQSARGATEPAPGAPLDALAEELKAAANGSREGLARVRAAAAALPAEPAGELLALLDHLSAARERLVAAFEPDEPEPVLVAPPPQQQPAAAPPPAANLVPKAAPPDPAAGANKAAPAAKTMRVDQRKLDEYVNLAGELVIARNALVHAHRCFQTDRAARAVLKDAIDKVCRIVGDVQNNAMAMRMVPVGTIFQRFPRLVRDVAKSLAKQIELRLEGEDTELDKQVAEALSDPLVHLVRNAADHGIEAPDRRAAAGKPVAGTVTLRAGREGNAIVIDVQDDGGGIDPERVKAKAVAMGVLTADQAAALSREQALQLIFAPGLSTAAVVSDLSGRGVGMDVVKSNIAALGGAVTVHSQPGAGTRVRLTLPLTLAVTTVVLVESGGTLFGVPIDAVQETLKVEPDGFRQLRGVRAVSLRGAVTPVKSLAALIGLDAPEAAGPRDRVPVVVLNVAGARFGVAVDSFRGQQEIVLKPVPPLLGHLEGVGGATIMGDGGVVLILDPMGLYRLALDDRDGPGHHTRALTSALSSLEAVGH</sequence>
<name>A0A2Z3GY21_9BACT</name>
<organism evidence="11 12">
    <name type="scientific">Gemmata obscuriglobus</name>
    <dbReference type="NCBI Taxonomy" id="114"/>
    <lineage>
        <taxon>Bacteria</taxon>
        <taxon>Pseudomonadati</taxon>
        <taxon>Planctomycetota</taxon>
        <taxon>Planctomycetia</taxon>
        <taxon>Gemmatales</taxon>
        <taxon>Gemmataceae</taxon>
        <taxon>Gemmata</taxon>
    </lineage>
</organism>
<evidence type="ECO:0000259" key="9">
    <source>
        <dbReference type="PROSITE" id="PS50851"/>
    </source>
</evidence>
<dbReference type="Gene3D" id="1.10.287.560">
    <property type="entry name" value="Histidine kinase CheA-like, homodimeric domain"/>
    <property type="match status" value="1"/>
</dbReference>
<dbReference type="InterPro" id="IPR037006">
    <property type="entry name" value="CheA-like_homodim_sf"/>
</dbReference>
<keyword evidence="12" id="KW-1185">Reference proteome</keyword>
<dbReference type="PROSITE" id="PS50109">
    <property type="entry name" value="HIS_KIN"/>
    <property type="match status" value="1"/>
</dbReference>
<dbReference type="InterPro" id="IPR036097">
    <property type="entry name" value="HisK_dim/P_sf"/>
</dbReference>
<feature type="domain" description="HPt" evidence="10">
    <location>
        <begin position="140"/>
        <end position="244"/>
    </location>
</feature>
<evidence type="ECO:0000256" key="7">
    <source>
        <dbReference type="SAM" id="MobiDB-lite"/>
    </source>
</evidence>
<dbReference type="PROSITE" id="PS50894">
    <property type="entry name" value="HPT"/>
    <property type="match status" value="1"/>
</dbReference>
<dbReference type="Gene3D" id="1.20.120.160">
    <property type="entry name" value="HPT domain"/>
    <property type="match status" value="1"/>
</dbReference>
<dbReference type="OrthoDB" id="9803176at2"/>
<dbReference type="GO" id="GO:0005737">
    <property type="term" value="C:cytoplasm"/>
    <property type="evidence" value="ECO:0007669"/>
    <property type="project" value="InterPro"/>
</dbReference>
<dbReference type="PROSITE" id="PS50851">
    <property type="entry name" value="CHEW"/>
    <property type="match status" value="1"/>
</dbReference>
<evidence type="ECO:0000313" key="11">
    <source>
        <dbReference type="EMBL" id="AWM36397.1"/>
    </source>
</evidence>
<evidence type="ECO:0000256" key="6">
    <source>
        <dbReference type="PROSITE-ProRule" id="PRU00110"/>
    </source>
</evidence>
<dbReference type="FunFam" id="3.30.565.10:FF:000016">
    <property type="entry name" value="Chemotaxis protein CheA, putative"/>
    <property type="match status" value="1"/>
</dbReference>
<dbReference type="SUPFAM" id="SSF55874">
    <property type="entry name" value="ATPase domain of HSP90 chaperone/DNA topoisomerase II/histidine kinase"/>
    <property type="match status" value="1"/>
</dbReference>
<dbReference type="InterPro" id="IPR002545">
    <property type="entry name" value="CheW-lke_dom"/>
</dbReference>
<dbReference type="InterPro" id="IPR004105">
    <property type="entry name" value="CheA-like_dim"/>
</dbReference>
<dbReference type="CDD" id="cd16916">
    <property type="entry name" value="HATPase_CheA-like"/>
    <property type="match status" value="1"/>
</dbReference>
<dbReference type="PANTHER" id="PTHR43395:SF1">
    <property type="entry name" value="CHEMOTAXIS PROTEIN CHEA"/>
    <property type="match status" value="1"/>
</dbReference>
<feature type="region of interest" description="Disordered" evidence="7">
    <location>
        <begin position="337"/>
        <end position="358"/>
    </location>
</feature>
<dbReference type="AlphaFoldDB" id="A0A2Z3GY21"/>
<keyword evidence="3 6" id="KW-0597">Phosphoprotein</keyword>
<dbReference type="EMBL" id="CP025958">
    <property type="protein sequence ID" value="AWM36397.1"/>
    <property type="molecule type" value="Genomic_DNA"/>
</dbReference>
<protein>
    <recommendedName>
        <fullName evidence="2">histidine kinase</fullName>
        <ecNumber evidence="2">2.7.13.3</ecNumber>
    </recommendedName>
</protein>
<evidence type="ECO:0000256" key="1">
    <source>
        <dbReference type="ARBA" id="ARBA00000085"/>
    </source>
</evidence>
<dbReference type="Pfam" id="PF01627">
    <property type="entry name" value="Hpt"/>
    <property type="match status" value="1"/>
</dbReference>
<dbReference type="SMART" id="SM00260">
    <property type="entry name" value="CheW"/>
    <property type="match status" value="1"/>
</dbReference>
<dbReference type="RefSeq" id="WP_010041957.1">
    <property type="nucleotide sequence ID" value="NZ_CP025958.1"/>
</dbReference>
<evidence type="ECO:0000259" key="10">
    <source>
        <dbReference type="PROSITE" id="PS50894"/>
    </source>
</evidence>
<dbReference type="Gene3D" id="2.30.30.40">
    <property type="entry name" value="SH3 Domains"/>
    <property type="match status" value="1"/>
</dbReference>
<dbReference type="InterPro" id="IPR036890">
    <property type="entry name" value="HATPase_C_sf"/>
</dbReference>
<dbReference type="Pfam" id="PF01584">
    <property type="entry name" value="CheW"/>
    <property type="match status" value="1"/>
</dbReference>
<dbReference type="KEGG" id="gog:C1280_04755"/>
<dbReference type="PRINTS" id="PR00344">
    <property type="entry name" value="BCTRLSENSOR"/>
</dbReference>
<dbReference type="InterPro" id="IPR051315">
    <property type="entry name" value="Bact_Chemotaxis_CheA"/>
</dbReference>
<dbReference type="InterPro" id="IPR005467">
    <property type="entry name" value="His_kinase_dom"/>
</dbReference>
<dbReference type="CDD" id="cd00088">
    <property type="entry name" value="HPT"/>
    <property type="match status" value="1"/>
</dbReference>
<evidence type="ECO:0000256" key="5">
    <source>
        <dbReference type="ARBA" id="ARBA00022777"/>
    </source>
</evidence>
<dbReference type="EC" id="2.7.13.3" evidence="2"/>
<dbReference type="Gene3D" id="3.30.565.10">
    <property type="entry name" value="Histidine kinase-like ATPase, C-terminal domain"/>
    <property type="match status" value="1"/>
</dbReference>
<dbReference type="Proteomes" id="UP000245802">
    <property type="component" value="Chromosome"/>
</dbReference>
<dbReference type="InterPro" id="IPR036061">
    <property type="entry name" value="CheW-like_dom_sf"/>
</dbReference>
<dbReference type="Pfam" id="PF02518">
    <property type="entry name" value="HATPase_c"/>
    <property type="match status" value="1"/>
</dbReference>
<reference evidence="11 12" key="1">
    <citation type="submission" date="2018-01" db="EMBL/GenBank/DDBJ databases">
        <title>G. obscuriglobus.</title>
        <authorList>
            <person name="Franke J."/>
            <person name="Blomberg W."/>
            <person name="Selmecki A."/>
        </authorList>
    </citation>
    <scope>NUCLEOTIDE SEQUENCE [LARGE SCALE GENOMIC DNA]</scope>
    <source>
        <strain evidence="11 12">DSM 5831</strain>
    </source>
</reference>
<dbReference type="SUPFAM" id="SSF47226">
    <property type="entry name" value="Histidine-containing phosphotransfer domain, HPT domain"/>
    <property type="match status" value="1"/>
</dbReference>
<dbReference type="InterPro" id="IPR008207">
    <property type="entry name" value="Sig_transdc_His_kin_Hpt_dom"/>
</dbReference>
<keyword evidence="5" id="KW-0418">Kinase</keyword>
<feature type="domain" description="Histidine kinase" evidence="8">
    <location>
        <begin position="395"/>
        <end position="633"/>
    </location>
</feature>
<evidence type="ECO:0000256" key="2">
    <source>
        <dbReference type="ARBA" id="ARBA00012438"/>
    </source>
</evidence>
<accession>A0A2Z3GY21</accession>
<evidence type="ECO:0000259" key="8">
    <source>
        <dbReference type="PROSITE" id="PS50109"/>
    </source>
</evidence>
<keyword evidence="4" id="KW-0808">Transferase</keyword>
<feature type="compositionally biased region" description="Pro residues" evidence="7">
    <location>
        <begin position="342"/>
        <end position="357"/>
    </location>
</feature>
<dbReference type="SUPFAM" id="SSF47384">
    <property type="entry name" value="Homodimeric domain of signal transducing histidine kinase"/>
    <property type="match status" value="1"/>
</dbReference>
<dbReference type="InterPro" id="IPR036641">
    <property type="entry name" value="HPT_dom_sf"/>
</dbReference>
<dbReference type="SMART" id="SM00073">
    <property type="entry name" value="HPT"/>
    <property type="match status" value="1"/>
</dbReference>
<dbReference type="SMART" id="SM00387">
    <property type="entry name" value="HATPase_c"/>
    <property type="match status" value="1"/>
</dbReference>
<comment type="catalytic activity">
    <reaction evidence="1">
        <text>ATP + protein L-histidine = ADP + protein N-phospho-L-histidine.</text>
        <dbReference type="EC" id="2.7.13.3"/>
    </reaction>
</comment>